<keyword evidence="4 8" id="KW-0812">Transmembrane</keyword>
<evidence type="ECO:0000313" key="13">
    <source>
        <dbReference type="EMBL" id="MBB5986863.1"/>
    </source>
</evidence>
<evidence type="ECO:0000256" key="10">
    <source>
        <dbReference type="SAM" id="SignalP"/>
    </source>
</evidence>
<comment type="caution">
    <text evidence="13">The sequence shown here is derived from an EMBL/GenBank/DDBJ whole genome shotgun (WGS) entry which is preliminary data.</text>
</comment>
<evidence type="ECO:0000256" key="5">
    <source>
        <dbReference type="ARBA" id="ARBA00023077"/>
    </source>
</evidence>
<evidence type="ECO:0000256" key="3">
    <source>
        <dbReference type="ARBA" id="ARBA00022452"/>
    </source>
</evidence>
<evidence type="ECO:0000256" key="2">
    <source>
        <dbReference type="ARBA" id="ARBA00022448"/>
    </source>
</evidence>
<feature type="signal peptide" evidence="10">
    <location>
        <begin position="1"/>
        <end position="40"/>
    </location>
</feature>
<name>A0ABR6NHU5_9SPHN</name>
<evidence type="ECO:0000256" key="1">
    <source>
        <dbReference type="ARBA" id="ARBA00004571"/>
    </source>
</evidence>
<organism evidence="13 14">
    <name type="scientific">Sphingobium lignivorans</name>
    <dbReference type="NCBI Taxonomy" id="2735886"/>
    <lineage>
        <taxon>Bacteria</taxon>
        <taxon>Pseudomonadati</taxon>
        <taxon>Pseudomonadota</taxon>
        <taxon>Alphaproteobacteria</taxon>
        <taxon>Sphingomonadales</taxon>
        <taxon>Sphingomonadaceae</taxon>
        <taxon>Sphingobium</taxon>
    </lineage>
</organism>
<comment type="subcellular location">
    <subcellularLocation>
        <location evidence="1 8">Cell outer membrane</location>
        <topology evidence="1 8">Multi-pass membrane protein</topology>
    </subcellularLocation>
</comment>
<keyword evidence="7 8" id="KW-0998">Cell outer membrane</keyword>
<dbReference type="Proteomes" id="UP001138540">
    <property type="component" value="Unassembled WGS sequence"/>
</dbReference>
<sequence>MNSRPVRCIFSRKANGIPSASVIALTAALAAALPSVPAMAQESTAPQEASEEADPGTVIVTGSRIKRNGFNEPTPATVMSGELMANLGQVNISETLKLIPQNSSFQSDATAGTTAGANVGASFANLRGLNPFNGTRTLTLVNSRRFIPTSDGGAIDLNIIPSAMIQRVETVTGGASAAYGSDAIAGVVNVILENNFQGIKAQVDYGQTTRNDGKSFHASLMGGTSFGDGRGHFVAGIEYQKNEGIGDCAKVRLWCAESYDIFVNSNSILPGTTARSGFNIPGSPTYGLPHYVIGPDSKQAYNEPRGVLRNRGPAPVQARNLRFNEDGTAVVQFDPGRFVGEAQIGPRQGGDGVSTYDDSDIQTPLRRWVGYVYGQYDLTDALQVQTEFTYARRTASSTNAVVPPRSTNFFNADNAFLPESVRTLLNGAQFSFGKDMDGLLQAYNESDATVFRGLLGLSGPLFGDWTWDAYYQYGRNDRHQQRTGTRVNTPFIYATDAVDEGLVKTGVANGNIVCRELTKANPDPRAQGCVALNLFGLNNADPRALAYAYRPVMQDFKYSQHVLSGSVQGTIFDGWGAGPISAAAGADYRVESGDVWHGDIPDYNDYAFTFGLDYAGEIKVLEGFGELNVPVFRDSAIGDLLELNGAIRYTRNHAKNRDSGEQKTSGTTSWKVSAVYDVIPDFRIRASRSRDIRAAGFRELFLRNVPTEPWSTSGIVNNWWLNPVASQTGNDGTPILNGGSFALTPEKADTTTLGAVFQPRFVPGLRFSVDWYQIKINDAVTTLPGQRIVDFCHQFDIFCDRITFAGADRKDITFIDARQVNLAKLEVRGIDVELDYRLNLSDIASSWNGALNFRILGNHQYDFISQANPAASPRDYGGQSGPVVDGGDFNPAPPWIWNAFVTYDNAGFNTTLTWRRISQGIYNVERIGPEDEGYDPTQPNSINTNRVKGATYFNLAMSYRLPMGQSDTRHIELFASMDNIFDRKPPVAPGGGGGGGSNYPTNPVYFDTFGSKWRAGIRVRY</sequence>
<dbReference type="Gene3D" id="2.170.130.10">
    <property type="entry name" value="TonB-dependent receptor, plug domain"/>
    <property type="match status" value="1"/>
</dbReference>
<evidence type="ECO:0000259" key="12">
    <source>
        <dbReference type="Pfam" id="PF07715"/>
    </source>
</evidence>
<dbReference type="PANTHER" id="PTHR47234">
    <property type="match status" value="1"/>
</dbReference>
<dbReference type="PROSITE" id="PS52016">
    <property type="entry name" value="TONB_DEPENDENT_REC_3"/>
    <property type="match status" value="1"/>
</dbReference>
<accession>A0ABR6NHU5</accession>
<reference evidence="13 14" key="1">
    <citation type="submission" date="2020-08" db="EMBL/GenBank/DDBJ databases">
        <title>Exploring microbial biodiversity for novel pathways involved in the catabolism of aromatic compounds derived from lignin.</title>
        <authorList>
            <person name="Elkins J."/>
        </authorList>
    </citation>
    <scope>NUCLEOTIDE SEQUENCE [LARGE SCALE GENOMIC DNA]</scope>
    <source>
        <strain evidence="13 14">B1D3A</strain>
    </source>
</reference>
<dbReference type="SUPFAM" id="SSF56935">
    <property type="entry name" value="Porins"/>
    <property type="match status" value="1"/>
</dbReference>
<feature type="chain" id="PRO_5046894607" evidence="10">
    <location>
        <begin position="41"/>
        <end position="1021"/>
    </location>
</feature>
<dbReference type="InterPro" id="IPR037066">
    <property type="entry name" value="Plug_dom_sf"/>
</dbReference>
<dbReference type="Pfam" id="PF00593">
    <property type="entry name" value="TonB_dep_Rec_b-barrel"/>
    <property type="match status" value="1"/>
</dbReference>
<evidence type="ECO:0000256" key="8">
    <source>
        <dbReference type="PROSITE-ProRule" id="PRU01360"/>
    </source>
</evidence>
<keyword evidence="10" id="KW-0732">Signal</keyword>
<keyword evidence="6 8" id="KW-0472">Membrane</keyword>
<dbReference type="InterPro" id="IPR036942">
    <property type="entry name" value="Beta-barrel_TonB_sf"/>
</dbReference>
<dbReference type="Gene3D" id="2.40.170.20">
    <property type="entry name" value="TonB-dependent receptor, beta-barrel domain"/>
    <property type="match status" value="1"/>
</dbReference>
<evidence type="ECO:0000256" key="6">
    <source>
        <dbReference type="ARBA" id="ARBA00023136"/>
    </source>
</evidence>
<feature type="domain" description="TonB-dependent receptor plug" evidence="12">
    <location>
        <begin position="72"/>
        <end position="187"/>
    </location>
</feature>
<evidence type="ECO:0000313" key="14">
    <source>
        <dbReference type="Proteomes" id="UP001138540"/>
    </source>
</evidence>
<dbReference type="InterPro" id="IPR039426">
    <property type="entry name" value="TonB-dep_rcpt-like"/>
</dbReference>
<keyword evidence="13" id="KW-0675">Receptor</keyword>
<keyword evidence="14" id="KW-1185">Reference proteome</keyword>
<comment type="similarity">
    <text evidence="8 9">Belongs to the TonB-dependent receptor family.</text>
</comment>
<evidence type="ECO:0000256" key="7">
    <source>
        <dbReference type="ARBA" id="ARBA00023237"/>
    </source>
</evidence>
<keyword evidence="5 9" id="KW-0798">TonB box</keyword>
<dbReference type="InterPro" id="IPR000531">
    <property type="entry name" value="Beta-barrel_TonB"/>
</dbReference>
<evidence type="ECO:0000259" key="11">
    <source>
        <dbReference type="Pfam" id="PF00593"/>
    </source>
</evidence>
<proteinExistence type="inferred from homology"/>
<dbReference type="Pfam" id="PF07715">
    <property type="entry name" value="Plug"/>
    <property type="match status" value="1"/>
</dbReference>
<feature type="domain" description="TonB-dependent receptor-like beta-barrel" evidence="11">
    <location>
        <begin position="557"/>
        <end position="980"/>
    </location>
</feature>
<evidence type="ECO:0000256" key="4">
    <source>
        <dbReference type="ARBA" id="ARBA00022692"/>
    </source>
</evidence>
<dbReference type="EMBL" id="JACHKA010000001">
    <property type="protein sequence ID" value="MBB5986863.1"/>
    <property type="molecule type" value="Genomic_DNA"/>
</dbReference>
<dbReference type="PANTHER" id="PTHR47234:SF2">
    <property type="entry name" value="TONB-DEPENDENT RECEPTOR"/>
    <property type="match status" value="1"/>
</dbReference>
<evidence type="ECO:0000256" key="9">
    <source>
        <dbReference type="RuleBase" id="RU003357"/>
    </source>
</evidence>
<keyword evidence="3 8" id="KW-1134">Transmembrane beta strand</keyword>
<dbReference type="InterPro" id="IPR012910">
    <property type="entry name" value="Plug_dom"/>
</dbReference>
<protein>
    <submittedName>
        <fullName evidence="13">Outer membrane receptor protein involved in Fe transport</fullName>
    </submittedName>
</protein>
<gene>
    <name evidence="13" type="ORF">HNP60_002837</name>
</gene>
<keyword evidence="2 8" id="KW-0813">Transport</keyword>